<reference evidence="2 3" key="2">
    <citation type="submission" date="2017-10" db="EMBL/GenBank/DDBJ databases">
        <title>Genome analyses suggest a sexual origin of heterokaryosis in a supposedly ancient asexual fungus.</title>
        <authorList>
            <person name="Corradi N."/>
            <person name="Sedzielewska K."/>
            <person name="Noel J."/>
            <person name="Charron P."/>
            <person name="Farinelli L."/>
            <person name="Marton T."/>
            <person name="Kruger M."/>
            <person name="Pelin A."/>
            <person name="Brachmann A."/>
            <person name="Corradi N."/>
        </authorList>
    </citation>
    <scope>NUCLEOTIDE SEQUENCE [LARGE SCALE GENOMIC DNA]</scope>
    <source>
        <strain evidence="2 3">A1</strain>
    </source>
</reference>
<reference evidence="2 3" key="1">
    <citation type="submission" date="2017-10" db="EMBL/GenBank/DDBJ databases">
        <title>Extensive intraspecific genome diversity in a model arbuscular mycorrhizal fungus.</title>
        <authorList>
            <person name="Chen E.C.H."/>
            <person name="Morin E."/>
            <person name="Baudet D."/>
            <person name="Noel J."/>
            <person name="Ndikumana S."/>
            <person name="Charron P."/>
            <person name="St-Onge C."/>
            <person name="Giorgi J."/>
            <person name="Grigoriev I.V."/>
            <person name="Roux C."/>
            <person name="Martin F.M."/>
            <person name="Corradi N."/>
        </authorList>
    </citation>
    <scope>NUCLEOTIDE SEQUENCE [LARGE SCALE GENOMIC DNA]</scope>
    <source>
        <strain evidence="2 3">A1</strain>
    </source>
</reference>
<dbReference type="Proteomes" id="UP000232688">
    <property type="component" value="Unassembled WGS sequence"/>
</dbReference>
<dbReference type="AlphaFoldDB" id="A0A2N0S8L7"/>
<protein>
    <submittedName>
        <fullName evidence="2">Uncharacterized protein</fullName>
    </submittedName>
</protein>
<dbReference type="VEuPathDB" id="FungiDB:RhiirA1_453029"/>
<sequence length="121" mass="14866">METWQDDDKTYFHNIVYLLDHEILDIEDFETDHKALTVKVELKEKIGMNKSGYMKTEEVELRLEDLDRATTQRLDRENTWKMIVEIYDEEKNRQITEIRNKKEKLKKERDECTTRTNEEHW</sequence>
<accession>A0A2N0S8L7</accession>
<feature type="coiled-coil region" evidence="1">
    <location>
        <begin position="84"/>
        <end position="115"/>
    </location>
</feature>
<gene>
    <name evidence="2" type="ORF">RhiirA1_453029</name>
</gene>
<evidence type="ECO:0000313" key="2">
    <source>
        <dbReference type="EMBL" id="PKC71879.1"/>
    </source>
</evidence>
<comment type="caution">
    <text evidence="2">The sequence shown here is derived from an EMBL/GenBank/DDBJ whole genome shotgun (WGS) entry which is preliminary data.</text>
</comment>
<evidence type="ECO:0000256" key="1">
    <source>
        <dbReference type="SAM" id="Coils"/>
    </source>
</evidence>
<name>A0A2N0S8L7_9GLOM</name>
<organism evidence="2 3">
    <name type="scientific">Rhizophagus irregularis</name>
    <dbReference type="NCBI Taxonomy" id="588596"/>
    <lineage>
        <taxon>Eukaryota</taxon>
        <taxon>Fungi</taxon>
        <taxon>Fungi incertae sedis</taxon>
        <taxon>Mucoromycota</taxon>
        <taxon>Glomeromycotina</taxon>
        <taxon>Glomeromycetes</taxon>
        <taxon>Glomerales</taxon>
        <taxon>Glomeraceae</taxon>
        <taxon>Rhizophagus</taxon>
    </lineage>
</organism>
<evidence type="ECO:0000313" key="3">
    <source>
        <dbReference type="Proteomes" id="UP000232688"/>
    </source>
</evidence>
<dbReference type="EMBL" id="LLXH01000147">
    <property type="protein sequence ID" value="PKC71879.1"/>
    <property type="molecule type" value="Genomic_DNA"/>
</dbReference>
<keyword evidence="1" id="KW-0175">Coiled coil</keyword>
<proteinExistence type="predicted"/>